<dbReference type="Proteomes" id="UP000017148">
    <property type="component" value="Unassembled WGS sequence"/>
</dbReference>
<proteinExistence type="predicted"/>
<evidence type="ECO:0000313" key="2">
    <source>
        <dbReference type="Proteomes" id="UP000017148"/>
    </source>
</evidence>
<evidence type="ECO:0008006" key="3">
    <source>
        <dbReference type="Google" id="ProtNLM"/>
    </source>
</evidence>
<protein>
    <recommendedName>
        <fullName evidence="3">DUF4404 domain-containing protein</fullName>
    </recommendedName>
</protein>
<accession>U7DAY9</accession>
<reference evidence="1 2" key="1">
    <citation type="journal article" date="2013" name="Environ. Microbiol.">
        <title>Genome analysis of Chitinivibrio alkaliphilus gen. nov., sp. nov., a novel extremely haloalkaliphilic anaerobic chitinolytic bacterium from the candidate phylum Termite Group 3.</title>
        <authorList>
            <person name="Sorokin D.Y."/>
            <person name="Gumerov V.M."/>
            <person name="Rakitin A.L."/>
            <person name="Beletsky A.V."/>
            <person name="Damste J.S."/>
            <person name="Muyzer G."/>
            <person name="Mardanov A.V."/>
            <person name="Ravin N.V."/>
        </authorList>
    </citation>
    <scope>NUCLEOTIDE SEQUENCE [LARGE SCALE GENOMIC DNA]</scope>
    <source>
        <strain evidence="1 2">ACht1</strain>
    </source>
</reference>
<evidence type="ECO:0000313" key="1">
    <source>
        <dbReference type="EMBL" id="ERP31570.1"/>
    </source>
</evidence>
<name>U7DAY9_9BACT</name>
<gene>
    <name evidence="1" type="ORF">CALK_1433</name>
</gene>
<dbReference type="OrthoDB" id="9786141at2"/>
<dbReference type="EMBL" id="ASJR01000011">
    <property type="protein sequence ID" value="ERP31570.1"/>
    <property type="molecule type" value="Genomic_DNA"/>
</dbReference>
<dbReference type="STRING" id="1313304.CALK_1433"/>
<dbReference type="Pfam" id="PF14357">
    <property type="entry name" value="DUF4404"/>
    <property type="match status" value="1"/>
</dbReference>
<keyword evidence="2" id="KW-1185">Reference proteome</keyword>
<dbReference type="AlphaFoldDB" id="U7DAY9"/>
<comment type="caution">
    <text evidence="1">The sequence shown here is derived from an EMBL/GenBank/DDBJ whole genome shotgun (WGS) entry which is preliminary data.</text>
</comment>
<dbReference type="InterPro" id="IPR025516">
    <property type="entry name" value="DUF4404"/>
</dbReference>
<dbReference type="RefSeq" id="WP_022636889.1">
    <property type="nucleotide sequence ID" value="NZ_ASJR01000011.1"/>
</dbReference>
<sequence length="82" mass="9725">MEQLRTDLRRVKDRITDMEEQEATELLENIDVLLEHPGELSFKHHRMIAESLKRALERFEYAHPRIIDELRTIITSLNEAGI</sequence>
<organism evidence="1 2">
    <name type="scientific">Chitinivibrio alkaliphilus ACht1</name>
    <dbReference type="NCBI Taxonomy" id="1313304"/>
    <lineage>
        <taxon>Bacteria</taxon>
        <taxon>Pseudomonadati</taxon>
        <taxon>Fibrobacterota</taxon>
        <taxon>Chitinivibrionia</taxon>
        <taxon>Chitinivibrionales</taxon>
        <taxon>Chitinivibrionaceae</taxon>
        <taxon>Chitinivibrio</taxon>
    </lineage>
</organism>